<feature type="transmembrane region" description="Helical" evidence="14">
    <location>
        <begin position="121"/>
        <end position="139"/>
    </location>
</feature>
<keyword evidence="14" id="KW-0133">Cell shape</keyword>
<name>A0A1G7URG3_9PROT</name>
<feature type="transmembrane region" description="Helical" evidence="14">
    <location>
        <begin position="257"/>
        <end position="273"/>
    </location>
</feature>
<evidence type="ECO:0000256" key="8">
    <source>
        <dbReference type="ARBA" id="ARBA00022989"/>
    </source>
</evidence>
<comment type="similarity">
    <text evidence="2 14">Belongs to the UppP family.</text>
</comment>
<dbReference type="EC" id="3.6.1.27" evidence="3 14"/>
<evidence type="ECO:0000256" key="9">
    <source>
        <dbReference type="ARBA" id="ARBA00023136"/>
    </source>
</evidence>
<dbReference type="EMBL" id="FNCE01000016">
    <property type="protein sequence ID" value="SDG49938.1"/>
    <property type="molecule type" value="Genomic_DNA"/>
</dbReference>
<organism evidence="15 16">
    <name type="scientific">Limimonas halophila</name>
    <dbReference type="NCBI Taxonomy" id="1082479"/>
    <lineage>
        <taxon>Bacteria</taxon>
        <taxon>Pseudomonadati</taxon>
        <taxon>Pseudomonadota</taxon>
        <taxon>Alphaproteobacteria</taxon>
        <taxon>Rhodospirillales</taxon>
        <taxon>Rhodovibrionaceae</taxon>
        <taxon>Limimonas</taxon>
    </lineage>
</organism>
<feature type="transmembrane region" description="Helical" evidence="14">
    <location>
        <begin position="50"/>
        <end position="68"/>
    </location>
</feature>
<dbReference type="GO" id="GO:0009252">
    <property type="term" value="P:peptidoglycan biosynthetic process"/>
    <property type="evidence" value="ECO:0007669"/>
    <property type="project" value="UniProtKB-KW"/>
</dbReference>
<evidence type="ECO:0000256" key="11">
    <source>
        <dbReference type="ARBA" id="ARBA00032707"/>
    </source>
</evidence>
<feature type="transmembrane region" description="Helical" evidence="14">
    <location>
        <begin position="192"/>
        <end position="213"/>
    </location>
</feature>
<evidence type="ECO:0000256" key="12">
    <source>
        <dbReference type="ARBA" id="ARBA00032932"/>
    </source>
</evidence>
<evidence type="ECO:0000256" key="7">
    <source>
        <dbReference type="ARBA" id="ARBA00022801"/>
    </source>
</evidence>
<feature type="transmembrane region" description="Helical" evidence="14">
    <location>
        <begin position="225"/>
        <end position="245"/>
    </location>
</feature>
<evidence type="ECO:0000313" key="16">
    <source>
        <dbReference type="Proteomes" id="UP000199415"/>
    </source>
</evidence>
<gene>
    <name evidence="14" type="primary">uppP</name>
    <name evidence="15" type="ORF">SAMN05216241_11613</name>
</gene>
<evidence type="ECO:0000256" key="13">
    <source>
        <dbReference type="ARBA" id="ARBA00047594"/>
    </source>
</evidence>
<comment type="miscellaneous">
    <text evidence="14">Bacitracin is thought to be involved in the inhibition of peptidoglycan synthesis by sequestering undecaprenyl diphosphate, thereby reducing the pool of lipid carrier available.</text>
</comment>
<protein>
    <recommendedName>
        <fullName evidence="4 14">Undecaprenyl-diphosphatase</fullName>
        <ecNumber evidence="3 14">3.6.1.27</ecNumber>
    </recommendedName>
    <alternativeName>
        <fullName evidence="12 14">Bacitracin resistance protein</fullName>
    </alternativeName>
    <alternativeName>
        <fullName evidence="11 14">Undecaprenyl pyrophosphate phosphatase</fullName>
    </alternativeName>
</protein>
<dbReference type="RefSeq" id="WP_090022089.1">
    <property type="nucleotide sequence ID" value="NZ_FNCE01000016.1"/>
</dbReference>
<keyword evidence="6 14" id="KW-0812">Transmembrane</keyword>
<comment type="function">
    <text evidence="14">Catalyzes the dephosphorylation of undecaprenyl diphosphate (UPP). Confers resistance to bacitracin.</text>
</comment>
<dbReference type="PANTHER" id="PTHR30622:SF4">
    <property type="entry name" value="UNDECAPRENYL-DIPHOSPHATASE"/>
    <property type="match status" value="1"/>
</dbReference>
<dbReference type="PANTHER" id="PTHR30622">
    <property type="entry name" value="UNDECAPRENYL-DIPHOSPHATASE"/>
    <property type="match status" value="1"/>
</dbReference>
<evidence type="ECO:0000256" key="5">
    <source>
        <dbReference type="ARBA" id="ARBA00022475"/>
    </source>
</evidence>
<proteinExistence type="inferred from homology"/>
<keyword evidence="8 14" id="KW-1133">Transmembrane helix</keyword>
<keyword evidence="5 14" id="KW-1003">Cell membrane</keyword>
<dbReference type="Proteomes" id="UP000199415">
    <property type="component" value="Unassembled WGS sequence"/>
</dbReference>
<evidence type="ECO:0000256" key="2">
    <source>
        <dbReference type="ARBA" id="ARBA00010621"/>
    </source>
</evidence>
<evidence type="ECO:0000256" key="14">
    <source>
        <dbReference type="HAMAP-Rule" id="MF_01006"/>
    </source>
</evidence>
<feature type="transmembrane region" description="Helical" evidence="14">
    <location>
        <begin position="89"/>
        <end position="109"/>
    </location>
</feature>
<keyword evidence="16" id="KW-1185">Reference proteome</keyword>
<dbReference type="HAMAP" id="MF_01006">
    <property type="entry name" value="Undec_diphosphatase"/>
    <property type="match status" value="1"/>
</dbReference>
<keyword evidence="10 14" id="KW-0046">Antibiotic resistance</keyword>
<keyword evidence="14" id="KW-0573">Peptidoglycan synthesis</keyword>
<dbReference type="STRING" id="1082479.SAMN05216241_11613"/>
<dbReference type="OrthoDB" id="9808289at2"/>
<keyword evidence="7 14" id="KW-0378">Hydrolase</keyword>
<accession>A0A1G7URG3</accession>
<dbReference type="GO" id="GO:0005886">
    <property type="term" value="C:plasma membrane"/>
    <property type="evidence" value="ECO:0007669"/>
    <property type="project" value="UniProtKB-SubCell"/>
</dbReference>
<evidence type="ECO:0000256" key="6">
    <source>
        <dbReference type="ARBA" id="ARBA00022692"/>
    </source>
</evidence>
<comment type="catalytic activity">
    <reaction evidence="13 14">
        <text>di-trans,octa-cis-undecaprenyl diphosphate + H2O = di-trans,octa-cis-undecaprenyl phosphate + phosphate + H(+)</text>
        <dbReference type="Rhea" id="RHEA:28094"/>
        <dbReference type="ChEBI" id="CHEBI:15377"/>
        <dbReference type="ChEBI" id="CHEBI:15378"/>
        <dbReference type="ChEBI" id="CHEBI:43474"/>
        <dbReference type="ChEBI" id="CHEBI:58405"/>
        <dbReference type="ChEBI" id="CHEBI:60392"/>
        <dbReference type="EC" id="3.6.1.27"/>
    </reaction>
</comment>
<dbReference type="Pfam" id="PF02673">
    <property type="entry name" value="BacA"/>
    <property type="match status" value="1"/>
</dbReference>
<dbReference type="GO" id="GO:0071555">
    <property type="term" value="P:cell wall organization"/>
    <property type="evidence" value="ECO:0007669"/>
    <property type="project" value="UniProtKB-KW"/>
</dbReference>
<dbReference type="InterPro" id="IPR003824">
    <property type="entry name" value="UppP"/>
</dbReference>
<comment type="subcellular location">
    <subcellularLocation>
        <location evidence="1 14">Cell membrane</location>
        <topology evidence="1 14">Multi-pass membrane protein</topology>
    </subcellularLocation>
</comment>
<dbReference type="GO" id="GO:0050380">
    <property type="term" value="F:undecaprenyl-diphosphatase activity"/>
    <property type="evidence" value="ECO:0007669"/>
    <property type="project" value="UniProtKB-UniRule"/>
</dbReference>
<reference evidence="15 16" key="1">
    <citation type="submission" date="2016-10" db="EMBL/GenBank/DDBJ databases">
        <authorList>
            <person name="de Groot N.N."/>
        </authorList>
    </citation>
    <scope>NUCLEOTIDE SEQUENCE [LARGE SCALE GENOMIC DNA]</scope>
    <source>
        <strain evidence="15 16">DSM 25584</strain>
    </source>
</reference>
<dbReference type="AlphaFoldDB" id="A0A1G7URG3"/>
<evidence type="ECO:0000313" key="15">
    <source>
        <dbReference type="EMBL" id="SDG49938.1"/>
    </source>
</evidence>
<evidence type="ECO:0000256" key="3">
    <source>
        <dbReference type="ARBA" id="ARBA00012374"/>
    </source>
</evidence>
<evidence type="ECO:0000256" key="4">
    <source>
        <dbReference type="ARBA" id="ARBA00021581"/>
    </source>
</evidence>
<dbReference type="GO" id="GO:0008360">
    <property type="term" value="P:regulation of cell shape"/>
    <property type="evidence" value="ECO:0007669"/>
    <property type="project" value="UniProtKB-KW"/>
</dbReference>
<evidence type="ECO:0000256" key="10">
    <source>
        <dbReference type="ARBA" id="ARBA00023251"/>
    </source>
</evidence>
<keyword evidence="14" id="KW-0961">Cell wall biogenesis/degradation</keyword>
<evidence type="ECO:0000256" key="1">
    <source>
        <dbReference type="ARBA" id="ARBA00004651"/>
    </source>
</evidence>
<keyword evidence="9 14" id="KW-0472">Membrane</keyword>
<dbReference type="GO" id="GO:0046677">
    <property type="term" value="P:response to antibiotic"/>
    <property type="evidence" value="ECO:0007669"/>
    <property type="project" value="UniProtKB-UniRule"/>
</dbReference>
<sequence>MPLLPLAILALVQGITEFLPISSSGHLILVWQGLDTAGLPVPAEGGQNRLVLDVAVHVGTLVAVCGYFRRDIAGMIRGAVRWLGGERDAGARLAINVVIATLPVVAVGMSAREMVADHLRSVELVAWTTLLFGIALYAADKAGGLRRKLDEMDVPDALIVGMLQILAIMPGTSRAGITATAGRMLGYSRQEAARFALLLGIPTIAGAGVMAGLDLAGSDAAALRVDALVAAVLACGAAWLTIALLMRWLQRQTFTPFVVYRLALGLALLGYVYL</sequence>